<dbReference type="GeneID" id="66072426"/>
<comment type="caution">
    <text evidence="3">The sequence shown here is derived from an EMBL/GenBank/DDBJ whole genome shotgun (WGS) entry which is preliminary data.</text>
</comment>
<keyword evidence="1" id="KW-1133">Transmembrane helix</keyword>
<dbReference type="EMBL" id="CM032191">
    <property type="protein sequence ID" value="KAG7085812.1"/>
    <property type="molecule type" value="Genomic_DNA"/>
</dbReference>
<dbReference type="Pfam" id="PF00487">
    <property type="entry name" value="FA_desaturase"/>
    <property type="match status" value="1"/>
</dbReference>
<feature type="transmembrane region" description="Helical" evidence="1">
    <location>
        <begin position="125"/>
        <end position="144"/>
    </location>
</feature>
<evidence type="ECO:0000259" key="2">
    <source>
        <dbReference type="Pfam" id="PF00487"/>
    </source>
</evidence>
<keyword evidence="1" id="KW-0812">Transmembrane</keyword>
<keyword evidence="4" id="KW-1185">Reference proteome</keyword>
<dbReference type="OrthoDB" id="1461976at2759"/>
<evidence type="ECO:0000313" key="4">
    <source>
        <dbReference type="Proteomes" id="UP001049176"/>
    </source>
</evidence>
<name>A0A9P7RLS3_9AGAR</name>
<feature type="transmembrane region" description="Helical" evidence="1">
    <location>
        <begin position="89"/>
        <end position="113"/>
    </location>
</feature>
<dbReference type="PANTHER" id="PTHR32100">
    <property type="entry name" value="OMEGA-6 FATTY ACID DESATURASE, CHLOROPLASTIC"/>
    <property type="match status" value="1"/>
</dbReference>
<dbReference type="GO" id="GO:0016491">
    <property type="term" value="F:oxidoreductase activity"/>
    <property type="evidence" value="ECO:0007669"/>
    <property type="project" value="InterPro"/>
</dbReference>
<organism evidence="3 4">
    <name type="scientific">Marasmius oreades</name>
    <name type="common">fairy-ring Marasmius</name>
    <dbReference type="NCBI Taxonomy" id="181124"/>
    <lineage>
        <taxon>Eukaryota</taxon>
        <taxon>Fungi</taxon>
        <taxon>Dikarya</taxon>
        <taxon>Basidiomycota</taxon>
        <taxon>Agaricomycotina</taxon>
        <taxon>Agaricomycetes</taxon>
        <taxon>Agaricomycetidae</taxon>
        <taxon>Agaricales</taxon>
        <taxon>Marasmiineae</taxon>
        <taxon>Marasmiaceae</taxon>
        <taxon>Marasmius</taxon>
    </lineage>
</organism>
<dbReference type="KEGG" id="more:E1B28_003350"/>
<protein>
    <recommendedName>
        <fullName evidence="2">Fatty acid desaturase domain-containing protein</fullName>
    </recommendedName>
</protein>
<feature type="transmembrane region" description="Helical" evidence="1">
    <location>
        <begin position="51"/>
        <end position="69"/>
    </location>
</feature>
<dbReference type="InterPro" id="IPR005804">
    <property type="entry name" value="FA_desaturase_dom"/>
</dbReference>
<keyword evidence="1" id="KW-0472">Membrane</keyword>
<feature type="transmembrane region" description="Helical" evidence="1">
    <location>
        <begin position="198"/>
        <end position="216"/>
    </location>
</feature>
<feature type="domain" description="Fatty acid desaturase" evidence="2">
    <location>
        <begin position="94"/>
        <end position="367"/>
    </location>
</feature>
<feature type="transmembrane region" description="Helical" evidence="1">
    <location>
        <begin position="246"/>
        <end position="265"/>
    </location>
</feature>
<dbReference type="InterPro" id="IPR012171">
    <property type="entry name" value="Fatty_acid_desaturase"/>
</dbReference>
<dbReference type="GO" id="GO:0006629">
    <property type="term" value="P:lipid metabolic process"/>
    <property type="evidence" value="ECO:0007669"/>
    <property type="project" value="InterPro"/>
</dbReference>
<sequence>MSFLTAFLQDGPEYEQRKRTPFVPPVVTLSEVHAVVPQHLRSKNTLRGLSFVARDVFLAFLLYTLPVHIPTTSSFLAHHIHDAFWLRSLFKWILWAAYWQLQGILFTSLWCLAHEASHGNLSSRGWINDGVGFCLHTFLLVPYFPWKFSHSAHHKATVSLERDVTFVPYTRTHFELPPETVAQAKDYHEIFEETPIYTFYRMFLMQMFGLLFYFAFNTRGSPNHPSGTNHFNPYAATIKERERKRVIASDVGLLAMIGLLCSWSWDVGFGQSVKLYLLPWLLTNHWIIMLTYLHHTDPTIPYYRRGAWTFLRGALATVDRPLLGRIGRVFFHNVSHDHVSHHIFSDVPFYNQPEVTARIRTVLKDNYNFDSTNTFRALYRTFTQCEFVEDEGDIVFYKNKEGKPARRVAEQRD</sequence>
<reference evidence="3" key="1">
    <citation type="journal article" date="2021" name="Genome Biol. Evol.">
        <title>The assembled and annotated genome of the fairy-ring fungus Marasmius oreades.</title>
        <authorList>
            <person name="Hiltunen M."/>
            <person name="Ament-Velasquez S.L."/>
            <person name="Johannesson H."/>
        </authorList>
    </citation>
    <scope>NUCLEOTIDE SEQUENCE</scope>
    <source>
        <strain evidence="3">03SP1</strain>
    </source>
</reference>
<proteinExistence type="predicted"/>
<dbReference type="AlphaFoldDB" id="A0A9P7RLS3"/>
<dbReference type="RefSeq" id="XP_043002283.1">
    <property type="nucleotide sequence ID" value="XM_043160327.1"/>
</dbReference>
<accession>A0A9P7RLS3</accession>
<evidence type="ECO:0000313" key="3">
    <source>
        <dbReference type="EMBL" id="KAG7085812.1"/>
    </source>
</evidence>
<evidence type="ECO:0000256" key="1">
    <source>
        <dbReference type="SAM" id="Phobius"/>
    </source>
</evidence>
<dbReference type="CDD" id="cd03507">
    <property type="entry name" value="Delta12-FADS-like"/>
    <property type="match status" value="1"/>
</dbReference>
<dbReference type="Proteomes" id="UP001049176">
    <property type="component" value="Chromosome 11"/>
</dbReference>
<feature type="transmembrane region" description="Helical" evidence="1">
    <location>
        <begin position="277"/>
        <end position="295"/>
    </location>
</feature>
<gene>
    <name evidence="3" type="ORF">E1B28_003350</name>
</gene>